<proteinExistence type="predicted"/>
<feature type="compositionally biased region" description="Basic and acidic residues" evidence="1">
    <location>
        <begin position="47"/>
        <end position="57"/>
    </location>
</feature>
<evidence type="ECO:0000313" key="3">
    <source>
        <dbReference type="Proteomes" id="UP000257109"/>
    </source>
</evidence>
<accession>A0A371HIG6</accession>
<feature type="non-terminal residue" evidence="2">
    <location>
        <position position="1"/>
    </location>
</feature>
<dbReference type="CDD" id="cd00303">
    <property type="entry name" value="retropepsin_like"/>
    <property type="match status" value="1"/>
</dbReference>
<feature type="region of interest" description="Disordered" evidence="1">
    <location>
        <begin position="1"/>
        <end position="80"/>
    </location>
</feature>
<feature type="compositionally biased region" description="Polar residues" evidence="1">
    <location>
        <begin position="1"/>
        <end position="28"/>
    </location>
</feature>
<keyword evidence="3" id="KW-1185">Reference proteome</keyword>
<dbReference type="EMBL" id="QJKJ01002502">
    <property type="protein sequence ID" value="RDY02598.1"/>
    <property type="molecule type" value="Genomic_DNA"/>
</dbReference>
<sequence>MSQLQSASSGNLPSQTIPNPKGGNTSVVTLRGGRELPQQPAPQHLPRLADVESKLEVDSPTQQQARPVPLPFPTRTPPTRKFEMNEDLLKMFRKVEINISLLYAIKQVPKYAKFFKELCIHKRKKIKGGAETGGVVSGLIYGDPEIFSVPCTIGKCTFADAMLDLKASINIMPALVYKSLNFRDLEPTRMTIQLANRSVIQPLGILEDVLVQVNDLIFLADFYVLDMEGETSRKGSTLILGRPFLMTVKTKIDVYAKTLSMEFKDNLVQFNIFEAMQHPTEDHSLFGIDVIDKLVEEHTQLDVDSDEMPSFIEIINVLDCAASVAKAADSVEMSEVSNLFDSGEVIKIKTLLDHLKHAYLDDNQQFLVIIANNLHQEQQQRRLNSTILEIVKKEVRKLLAVGIIYPIPDNN</sequence>
<evidence type="ECO:0000256" key="1">
    <source>
        <dbReference type="SAM" id="MobiDB-lite"/>
    </source>
</evidence>
<evidence type="ECO:0000313" key="2">
    <source>
        <dbReference type="EMBL" id="RDY02598.1"/>
    </source>
</evidence>
<organism evidence="2 3">
    <name type="scientific">Mucuna pruriens</name>
    <name type="common">Velvet bean</name>
    <name type="synonym">Dolichos pruriens</name>
    <dbReference type="NCBI Taxonomy" id="157652"/>
    <lineage>
        <taxon>Eukaryota</taxon>
        <taxon>Viridiplantae</taxon>
        <taxon>Streptophyta</taxon>
        <taxon>Embryophyta</taxon>
        <taxon>Tracheophyta</taxon>
        <taxon>Spermatophyta</taxon>
        <taxon>Magnoliopsida</taxon>
        <taxon>eudicotyledons</taxon>
        <taxon>Gunneridae</taxon>
        <taxon>Pentapetalae</taxon>
        <taxon>rosids</taxon>
        <taxon>fabids</taxon>
        <taxon>Fabales</taxon>
        <taxon>Fabaceae</taxon>
        <taxon>Papilionoideae</taxon>
        <taxon>50 kb inversion clade</taxon>
        <taxon>NPAAA clade</taxon>
        <taxon>indigoferoid/millettioid clade</taxon>
        <taxon>Phaseoleae</taxon>
        <taxon>Mucuna</taxon>
    </lineage>
</organism>
<name>A0A371HIG6_MUCPR</name>
<protein>
    <submittedName>
        <fullName evidence="2">Uncharacterized protein</fullName>
    </submittedName>
</protein>
<dbReference type="Gene3D" id="2.40.70.10">
    <property type="entry name" value="Acid Proteases"/>
    <property type="match status" value="1"/>
</dbReference>
<dbReference type="PANTHER" id="PTHR33067:SF15">
    <property type="entry name" value="RNA-DIRECTED DNA POLYMERASE"/>
    <property type="match status" value="1"/>
</dbReference>
<dbReference type="AlphaFoldDB" id="A0A371HIG6"/>
<comment type="caution">
    <text evidence="2">The sequence shown here is derived from an EMBL/GenBank/DDBJ whole genome shotgun (WGS) entry which is preliminary data.</text>
</comment>
<dbReference type="PANTHER" id="PTHR33067">
    <property type="entry name" value="RNA-DIRECTED DNA POLYMERASE-RELATED"/>
    <property type="match status" value="1"/>
</dbReference>
<gene>
    <name evidence="2" type="ORF">CR513_13925</name>
</gene>
<dbReference type="Proteomes" id="UP000257109">
    <property type="component" value="Unassembled WGS sequence"/>
</dbReference>
<dbReference type="InterPro" id="IPR021109">
    <property type="entry name" value="Peptidase_aspartic_dom_sf"/>
</dbReference>
<reference evidence="2" key="1">
    <citation type="submission" date="2018-05" db="EMBL/GenBank/DDBJ databases">
        <title>Draft genome of Mucuna pruriens seed.</title>
        <authorList>
            <person name="Nnadi N.E."/>
            <person name="Vos R."/>
            <person name="Hasami M.H."/>
            <person name="Devisetty U.K."/>
            <person name="Aguiy J.C."/>
        </authorList>
    </citation>
    <scope>NUCLEOTIDE SEQUENCE [LARGE SCALE GENOMIC DNA]</scope>
    <source>
        <strain evidence="2">JCA_2017</strain>
    </source>
</reference>